<reference evidence="8" key="1">
    <citation type="submission" date="2020-11" db="EMBL/GenBank/DDBJ databases">
        <authorList>
            <person name="Tran Van P."/>
        </authorList>
    </citation>
    <scope>NUCLEOTIDE SEQUENCE</scope>
</reference>
<dbReference type="PANTHER" id="PTHR11819">
    <property type="entry name" value="SOLUTE CARRIER FAMILY 5"/>
    <property type="match status" value="1"/>
</dbReference>
<dbReference type="Pfam" id="PF00474">
    <property type="entry name" value="SSF"/>
    <property type="match status" value="1"/>
</dbReference>
<feature type="transmembrane region" description="Helical" evidence="7">
    <location>
        <begin position="43"/>
        <end position="63"/>
    </location>
</feature>
<dbReference type="InterPro" id="IPR038377">
    <property type="entry name" value="Na/Glc_symporter_sf"/>
</dbReference>
<dbReference type="Proteomes" id="UP000678499">
    <property type="component" value="Unassembled WGS sequence"/>
</dbReference>
<organism evidence="8">
    <name type="scientific">Notodromas monacha</name>
    <dbReference type="NCBI Taxonomy" id="399045"/>
    <lineage>
        <taxon>Eukaryota</taxon>
        <taxon>Metazoa</taxon>
        <taxon>Ecdysozoa</taxon>
        <taxon>Arthropoda</taxon>
        <taxon>Crustacea</taxon>
        <taxon>Oligostraca</taxon>
        <taxon>Ostracoda</taxon>
        <taxon>Podocopa</taxon>
        <taxon>Podocopida</taxon>
        <taxon>Cypridocopina</taxon>
        <taxon>Cypridoidea</taxon>
        <taxon>Cyprididae</taxon>
        <taxon>Notodromas</taxon>
    </lineage>
</organism>
<sequence>MERSLEENRLNPWDIAVVGVYFALVLLVGVLSMCRKGRGTVSGYFLAGRHMIWLPVGASLFASNIGSEHFIGLAGSGAASGIGVGAFEFNSLVMLQVLGWIFLPVFIASGVCTLPEYMNKRFGSTRIRVYLAVLSMFLYVVTKISVNLYSGALFIKQGLGWNLYVSVLILLAITAVCTIGPGLAGVIYTDTLQFFIMMIGSSILMVKAFTKVGGFAALQEKYMAAVGEHVPNSTCGIPREDSWVMLRD</sequence>
<protein>
    <recommendedName>
        <fullName evidence="10">Sodium/myo-inositol cotransporter</fullName>
    </recommendedName>
</protein>
<keyword evidence="3 7" id="KW-0812">Transmembrane</keyword>
<gene>
    <name evidence="8" type="ORF">NMOB1V02_LOCUS8351</name>
</gene>
<comment type="subcellular location">
    <subcellularLocation>
        <location evidence="1">Membrane</location>
        <topology evidence="1">Multi-pass membrane protein</topology>
    </subcellularLocation>
</comment>
<evidence type="ECO:0000313" key="9">
    <source>
        <dbReference type="Proteomes" id="UP000678499"/>
    </source>
</evidence>
<dbReference type="PANTHER" id="PTHR11819:SF150">
    <property type="entry name" value="SODIUM_MYO-INOSITOL COTRANSPORTER"/>
    <property type="match status" value="1"/>
</dbReference>
<dbReference type="PROSITE" id="PS50283">
    <property type="entry name" value="NA_SOLUT_SYMP_3"/>
    <property type="match status" value="1"/>
</dbReference>
<evidence type="ECO:0000256" key="5">
    <source>
        <dbReference type="ARBA" id="ARBA00023136"/>
    </source>
</evidence>
<dbReference type="GO" id="GO:0005886">
    <property type="term" value="C:plasma membrane"/>
    <property type="evidence" value="ECO:0007669"/>
    <property type="project" value="TreeGrafter"/>
</dbReference>
<dbReference type="NCBIfam" id="TIGR00813">
    <property type="entry name" value="sss"/>
    <property type="match status" value="1"/>
</dbReference>
<dbReference type="OrthoDB" id="6132759at2759"/>
<evidence type="ECO:0000256" key="1">
    <source>
        <dbReference type="ARBA" id="ARBA00004141"/>
    </source>
</evidence>
<dbReference type="InterPro" id="IPR001734">
    <property type="entry name" value="Na/solute_symporter"/>
</dbReference>
<feature type="transmembrane region" description="Helical" evidence="7">
    <location>
        <begin position="161"/>
        <end position="188"/>
    </location>
</feature>
<dbReference type="AlphaFoldDB" id="A0A7R9BSZ6"/>
<evidence type="ECO:0000256" key="4">
    <source>
        <dbReference type="ARBA" id="ARBA00022989"/>
    </source>
</evidence>
<feature type="transmembrane region" description="Helical" evidence="7">
    <location>
        <begin position="12"/>
        <end position="31"/>
    </location>
</feature>
<proteinExistence type="inferred from homology"/>
<dbReference type="Gene3D" id="1.20.1730.10">
    <property type="entry name" value="Sodium/glucose cotransporter"/>
    <property type="match status" value="1"/>
</dbReference>
<evidence type="ECO:0000256" key="7">
    <source>
        <dbReference type="SAM" id="Phobius"/>
    </source>
</evidence>
<dbReference type="EMBL" id="CAJPEX010002328">
    <property type="protein sequence ID" value="CAG0920846.1"/>
    <property type="molecule type" value="Genomic_DNA"/>
</dbReference>
<evidence type="ECO:0008006" key="10">
    <source>
        <dbReference type="Google" id="ProtNLM"/>
    </source>
</evidence>
<keyword evidence="4 7" id="KW-1133">Transmembrane helix</keyword>
<comment type="similarity">
    <text evidence="2 6">Belongs to the sodium:solute symporter (SSF) (TC 2.A.21) family.</text>
</comment>
<accession>A0A7R9BSZ6</accession>
<dbReference type="EMBL" id="OA884365">
    <property type="protein sequence ID" value="CAD7280694.1"/>
    <property type="molecule type" value="Genomic_DNA"/>
</dbReference>
<keyword evidence="5 7" id="KW-0472">Membrane</keyword>
<evidence type="ECO:0000313" key="8">
    <source>
        <dbReference type="EMBL" id="CAD7280694.1"/>
    </source>
</evidence>
<evidence type="ECO:0000256" key="2">
    <source>
        <dbReference type="ARBA" id="ARBA00006434"/>
    </source>
</evidence>
<feature type="transmembrane region" description="Helical" evidence="7">
    <location>
        <begin position="97"/>
        <end position="117"/>
    </location>
</feature>
<feature type="transmembrane region" description="Helical" evidence="7">
    <location>
        <begin position="194"/>
        <end position="218"/>
    </location>
</feature>
<feature type="transmembrane region" description="Helical" evidence="7">
    <location>
        <begin position="129"/>
        <end position="149"/>
    </location>
</feature>
<dbReference type="GO" id="GO:0005412">
    <property type="term" value="F:D-glucose:sodium symporter activity"/>
    <property type="evidence" value="ECO:0007669"/>
    <property type="project" value="TreeGrafter"/>
</dbReference>
<evidence type="ECO:0000256" key="3">
    <source>
        <dbReference type="ARBA" id="ARBA00022692"/>
    </source>
</evidence>
<keyword evidence="9" id="KW-1185">Reference proteome</keyword>
<evidence type="ECO:0000256" key="6">
    <source>
        <dbReference type="RuleBase" id="RU362091"/>
    </source>
</evidence>
<feature type="non-terminal residue" evidence="8">
    <location>
        <position position="1"/>
    </location>
</feature>
<name>A0A7R9BSZ6_9CRUS</name>